<comment type="caution">
    <text evidence="2">The sequence shown here is derived from an EMBL/GenBank/DDBJ whole genome shotgun (WGS) entry which is preliminary data.</text>
</comment>
<feature type="chain" id="PRO_5023902470" description="Secreted protein" evidence="1">
    <location>
        <begin position="21"/>
        <end position="178"/>
    </location>
</feature>
<evidence type="ECO:0008006" key="4">
    <source>
        <dbReference type="Google" id="ProtNLM"/>
    </source>
</evidence>
<sequence length="178" mass="20203">MIFFSFLFFSFFFFVLSALAWYSIRWRHCGGSAHMAWEHASTHEICRFARHGPSAVCFWVLGKSELGQSPFCGAVTYVVDSYHRPVGRSPLLHTYLSCVDHGYHVGLVILHNLRRPRSPWHPRPTVAADAMASRDRCPRRQSCGCELAGSQSVGFNVGLRSREECTTVRHEKDIRSDG</sequence>
<organism evidence="2 3">
    <name type="scientific">Sphaerosporella brunnea</name>
    <dbReference type="NCBI Taxonomy" id="1250544"/>
    <lineage>
        <taxon>Eukaryota</taxon>
        <taxon>Fungi</taxon>
        <taxon>Dikarya</taxon>
        <taxon>Ascomycota</taxon>
        <taxon>Pezizomycotina</taxon>
        <taxon>Pezizomycetes</taxon>
        <taxon>Pezizales</taxon>
        <taxon>Pyronemataceae</taxon>
        <taxon>Sphaerosporella</taxon>
    </lineage>
</organism>
<dbReference type="AlphaFoldDB" id="A0A5J5ETT6"/>
<name>A0A5J5ETT6_9PEZI</name>
<accession>A0A5J5ETT6</accession>
<evidence type="ECO:0000256" key="1">
    <source>
        <dbReference type="SAM" id="SignalP"/>
    </source>
</evidence>
<evidence type="ECO:0000313" key="2">
    <source>
        <dbReference type="EMBL" id="KAA8902935.1"/>
    </source>
</evidence>
<dbReference type="InParanoid" id="A0A5J5ETT6"/>
<feature type="signal peptide" evidence="1">
    <location>
        <begin position="1"/>
        <end position="20"/>
    </location>
</feature>
<dbReference type="Proteomes" id="UP000326924">
    <property type="component" value="Unassembled WGS sequence"/>
</dbReference>
<gene>
    <name evidence="2" type="ORF">FN846DRAFT_72010</name>
</gene>
<reference evidence="2 3" key="1">
    <citation type="submission" date="2019-09" db="EMBL/GenBank/DDBJ databases">
        <title>Draft genome of the ectomycorrhizal ascomycete Sphaerosporella brunnea.</title>
        <authorList>
            <consortium name="DOE Joint Genome Institute"/>
            <person name="Benucci G.M."/>
            <person name="Marozzi G."/>
            <person name="Antonielli L."/>
            <person name="Sanchez S."/>
            <person name="Marco P."/>
            <person name="Wang X."/>
            <person name="Falini L.B."/>
            <person name="Barry K."/>
            <person name="Haridas S."/>
            <person name="Lipzen A."/>
            <person name="Labutti K."/>
            <person name="Grigoriev I.V."/>
            <person name="Murat C."/>
            <person name="Martin F."/>
            <person name="Albertini E."/>
            <person name="Donnini D."/>
            <person name="Bonito G."/>
        </authorList>
    </citation>
    <scope>NUCLEOTIDE SEQUENCE [LARGE SCALE GENOMIC DNA]</scope>
    <source>
        <strain evidence="2 3">Sb_GMNB300</strain>
    </source>
</reference>
<evidence type="ECO:0000313" key="3">
    <source>
        <dbReference type="Proteomes" id="UP000326924"/>
    </source>
</evidence>
<keyword evidence="3" id="KW-1185">Reference proteome</keyword>
<keyword evidence="1" id="KW-0732">Signal</keyword>
<dbReference type="EMBL" id="VXIS01000124">
    <property type="protein sequence ID" value="KAA8902935.1"/>
    <property type="molecule type" value="Genomic_DNA"/>
</dbReference>
<proteinExistence type="predicted"/>
<protein>
    <recommendedName>
        <fullName evidence="4">Secreted protein</fullName>
    </recommendedName>
</protein>